<feature type="transmembrane region" description="Helical" evidence="1">
    <location>
        <begin position="96"/>
        <end position="113"/>
    </location>
</feature>
<feature type="signal peptide" evidence="2">
    <location>
        <begin position="1"/>
        <end position="23"/>
    </location>
</feature>
<reference evidence="3 4" key="1">
    <citation type="submission" date="2023-07" db="EMBL/GenBank/DDBJ databases">
        <title>Sorghum-associated microbial communities from plants grown in Nebraska, USA.</title>
        <authorList>
            <person name="Schachtman D."/>
        </authorList>
    </citation>
    <scope>NUCLEOTIDE SEQUENCE [LARGE SCALE GENOMIC DNA]</scope>
    <source>
        <strain evidence="3 4">DS1781</strain>
    </source>
</reference>
<feature type="transmembrane region" description="Helical" evidence="1">
    <location>
        <begin position="149"/>
        <end position="171"/>
    </location>
</feature>
<feature type="transmembrane region" description="Helical" evidence="1">
    <location>
        <begin position="183"/>
        <end position="199"/>
    </location>
</feature>
<dbReference type="Proteomes" id="UP001184230">
    <property type="component" value="Unassembled WGS sequence"/>
</dbReference>
<feature type="chain" id="PRO_5045214237" evidence="2">
    <location>
        <begin position="24"/>
        <end position="200"/>
    </location>
</feature>
<keyword evidence="1" id="KW-0812">Transmembrane</keyword>
<evidence type="ECO:0000313" key="3">
    <source>
        <dbReference type="EMBL" id="MDR6538358.1"/>
    </source>
</evidence>
<dbReference type="PIRSF" id="PIRSF016919">
    <property type="entry name" value="HupE_UreJ"/>
    <property type="match status" value="1"/>
</dbReference>
<feature type="transmembrane region" description="Helical" evidence="1">
    <location>
        <begin position="38"/>
        <end position="58"/>
    </location>
</feature>
<proteinExistence type="predicted"/>
<dbReference type="EMBL" id="JAVDRF010000010">
    <property type="protein sequence ID" value="MDR6538358.1"/>
    <property type="molecule type" value="Genomic_DNA"/>
</dbReference>
<evidence type="ECO:0000256" key="2">
    <source>
        <dbReference type="SAM" id="SignalP"/>
    </source>
</evidence>
<gene>
    <name evidence="3" type="ORF">J2739_004147</name>
</gene>
<keyword evidence="1" id="KW-0472">Membrane</keyword>
<organism evidence="3 4">
    <name type="scientific">Variovorax soli</name>
    <dbReference type="NCBI Taxonomy" id="376815"/>
    <lineage>
        <taxon>Bacteria</taxon>
        <taxon>Pseudomonadati</taxon>
        <taxon>Pseudomonadota</taxon>
        <taxon>Betaproteobacteria</taxon>
        <taxon>Burkholderiales</taxon>
        <taxon>Comamonadaceae</taxon>
        <taxon>Variovorax</taxon>
    </lineage>
</organism>
<feature type="transmembrane region" description="Helical" evidence="1">
    <location>
        <begin position="120"/>
        <end position="137"/>
    </location>
</feature>
<dbReference type="InterPro" id="IPR007038">
    <property type="entry name" value="HupE_UreJ"/>
</dbReference>
<dbReference type="Pfam" id="PF04955">
    <property type="entry name" value="HupE_UreJ"/>
    <property type="match status" value="1"/>
</dbReference>
<evidence type="ECO:0000313" key="4">
    <source>
        <dbReference type="Proteomes" id="UP001184230"/>
    </source>
</evidence>
<evidence type="ECO:0000256" key="1">
    <source>
        <dbReference type="SAM" id="Phobius"/>
    </source>
</evidence>
<keyword evidence="1" id="KW-1133">Transmembrane helix</keyword>
<comment type="caution">
    <text evidence="3">The sequence shown here is derived from an EMBL/GenBank/DDBJ whole genome shotgun (WGS) entry which is preliminary data.</text>
</comment>
<name>A0ABU1NIR2_9BURK</name>
<keyword evidence="4" id="KW-1185">Reference proteome</keyword>
<protein>
    <submittedName>
        <fullName evidence="3">Urease accessory protein</fullName>
    </submittedName>
</protein>
<feature type="transmembrane region" description="Helical" evidence="1">
    <location>
        <begin position="70"/>
        <end position="90"/>
    </location>
</feature>
<sequence length="200" mass="20443">MTLRLLRRVPLLLIAALPLAAAAHTGADAGLHHGFAAGFVHPLAGPDHLAAMVAVGLWSALTARRPWPDLLWAPLGFALMLLAGALMGLAGVQLPAAEPMIAASLLVLGLLVLTRQRLPAWAAAALVGMFALFHGVAHGRELAGESGAALTLAGMLAATVLLHAAGIAIGWTLRHRHRRAPRIAGAAVAIFGMALLGGLA</sequence>
<dbReference type="RefSeq" id="WP_309905070.1">
    <property type="nucleotide sequence ID" value="NZ_JAVDRF010000010.1"/>
</dbReference>
<accession>A0ABU1NIR2</accession>
<keyword evidence="2" id="KW-0732">Signal</keyword>